<organismHost>
    <name type="scientific">Chlorella</name>
    <dbReference type="NCBI Taxonomy" id="3071"/>
</organismHost>
<dbReference type="EMBL" id="JF411744">
    <property type="protein sequence ID" value="AAC96632.1"/>
    <property type="molecule type" value="Genomic_DNA"/>
</dbReference>
<dbReference type="Proteomes" id="UP000000862">
    <property type="component" value="Segment"/>
</dbReference>
<dbReference type="PIR" id="T17761">
    <property type="entry name" value="T17761"/>
</dbReference>
<reference evidence="2 3" key="2">
    <citation type="journal article" date="1995" name="Virology">
        <title>Analysis of 43 kb of the Chlorella virus PBCV-1 330-kb genome: map positions 45 to 88.</title>
        <authorList>
            <person name="Li Y."/>
            <person name="Lu Z."/>
            <person name="Burbank D.E."/>
            <person name="Kutish G.F."/>
            <person name="Rock D.L."/>
            <person name="Van Etten J.L."/>
        </authorList>
    </citation>
    <scope>NUCLEOTIDE SEQUENCE [LARGE SCALE GENOMIC DNA]</scope>
</reference>
<dbReference type="RefSeq" id="NP_048618.1">
    <property type="nucleotide sequence ID" value="NC_000852.5"/>
</dbReference>
<dbReference type="GeneID" id="918321"/>
<reference evidence="2 3" key="6">
    <citation type="journal article" date="1999" name="Virology">
        <title>Chlorella virus PBCV-1 encodes a functional homospermidine synthase.</title>
        <authorList>
            <person name="Kaiser A."/>
            <person name="Vollmert M."/>
            <person name="Tholl D."/>
            <person name="Graves M.V."/>
            <person name="Gurnon J.R."/>
            <person name="Xing W."/>
            <person name="Lisec A.D."/>
            <person name="Nickerson K.W."/>
            <person name="Van Etten J.L."/>
        </authorList>
    </citation>
    <scope>NUCLEOTIDE SEQUENCE [LARGE SCALE GENOMIC DNA]</scope>
</reference>
<dbReference type="OrthoDB" id="37704at10239"/>
<keyword evidence="1" id="KW-1133">Transmembrane helix</keyword>
<reference evidence="2 3" key="4">
    <citation type="journal article" date="1996" name="Virology">
        <title>Analysis of 76 kb of the chlorella virus PBCV-1 330-kb genome: map positions 182 to 258.</title>
        <authorList>
            <person name="Kutish G.F."/>
            <person name="Li Y."/>
            <person name="Lu Z."/>
            <person name="Furuta M."/>
            <person name="Rock D.L."/>
            <person name="Van Etten J.L."/>
        </authorList>
    </citation>
    <scope>NUCLEOTIDE SEQUENCE [LARGE SCALE GENOMIC DNA]</scope>
</reference>
<keyword evidence="3" id="KW-1185">Reference proteome</keyword>
<evidence type="ECO:0000313" key="2">
    <source>
        <dbReference type="EMBL" id="AAC96632.1"/>
    </source>
</evidence>
<reference evidence="2 3" key="8">
    <citation type="journal article" date="2010" name="J. Virol.">
        <title>Microarray analysis of Paramecium bursaria chlorella virus 1 transcription.</title>
        <authorList>
            <person name="Yanai-Balser G.M."/>
            <person name="Duncan G.A."/>
            <person name="Eudy J.D."/>
            <person name="Wang D."/>
            <person name="Li X."/>
            <person name="Agarkova I.V."/>
            <person name="Dunigan D.D."/>
            <person name="Van Etten J.L."/>
        </authorList>
    </citation>
    <scope>NUCLEOTIDE SEQUENCE [LARGE SCALE GENOMIC DNA]</scope>
</reference>
<feature type="transmembrane region" description="Helical" evidence="1">
    <location>
        <begin position="39"/>
        <end position="57"/>
    </location>
</feature>
<dbReference type="KEGG" id="vg:918321"/>
<reference evidence="2 3" key="7">
    <citation type="journal article" date="2000" name="Virology">
        <title>Characterization of a beta-1,3-glucanase encoded by chlorella virus PBCV-1.</title>
        <authorList>
            <person name="Sun L."/>
            <person name="Gurnon J.R."/>
            <person name="Adams B.J."/>
            <person name="Graves M.V."/>
            <person name="Van Etten J.L."/>
        </authorList>
    </citation>
    <scope>NUCLEOTIDE SEQUENCE [LARGE SCALE GENOMIC DNA]</scope>
</reference>
<reference evidence="2 3" key="1">
    <citation type="journal article" date="1995" name="Virology">
        <title>Analysis of 45 kb of DNA located at the left end of the chlorella virus PBCV-1 genome.</title>
        <authorList>
            <person name="Lu Z."/>
            <person name="Li Y."/>
            <person name="Zhang Y."/>
            <person name="Kutish G.F."/>
            <person name="Rock D.L."/>
            <person name="Van Etten J.L."/>
        </authorList>
    </citation>
    <scope>NUCLEOTIDE SEQUENCE [LARGE SCALE GENOMIC DNA]</scope>
</reference>
<protein>
    <submittedName>
        <fullName evidence="2">Uncharacterized protein</fullName>
    </submittedName>
</protein>
<gene>
    <name evidence="2" type="primary">a264R</name>
</gene>
<evidence type="ECO:0000256" key="1">
    <source>
        <dbReference type="SAM" id="Phobius"/>
    </source>
</evidence>
<organism evidence="2 3">
    <name type="scientific">Paramecium bursaria Chlorella virus 1</name>
    <name type="common">PBCV-1</name>
    <dbReference type="NCBI Taxonomy" id="10506"/>
    <lineage>
        <taxon>Viruses</taxon>
        <taxon>Varidnaviria</taxon>
        <taxon>Bamfordvirae</taxon>
        <taxon>Nucleocytoviricota</taxon>
        <taxon>Megaviricetes</taxon>
        <taxon>Algavirales</taxon>
        <taxon>Phycodnaviridae</taxon>
        <taxon>Chlorovirus</taxon>
        <taxon>Chlorovirus vanettense</taxon>
    </lineage>
</organism>
<accession>Q84581</accession>
<keyword evidence="1" id="KW-0472">Membrane</keyword>
<sequence length="67" mass="7641">MWKQIIVVFLLVNAIFWGLFSHSIHCKFASIFMSYCPPHYTHVTFGVVCFLAAVVISQSKLFKLTSS</sequence>
<reference evidence="2 3" key="3">
    <citation type="journal article" date="1996" name="Virology">
        <title>Analysis of 94 kb of the chlorella virus PBCV-1 330-kb genome: map positions 88 to 182.</title>
        <authorList>
            <person name="Lu Z."/>
            <person name="Li Y."/>
            <person name="Que Q."/>
            <person name="Kutish G.F."/>
            <person name="Rock D.L."/>
            <person name="Van Etten J.L."/>
        </authorList>
    </citation>
    <scope>NUCLEOTIDE SEQUENCE [LARGE SCALE GENOMIC DNA]</scope>
</reference>
<proteinExistence type="predicted"/>
<reference evidence="2 3" key="5">
    <citation type="journal article" date="1997" name="Virology">
        <title>Analysis of 74 kb of DNA located at the right end of the 330-kb chlorella virus PBCV-1 genome.</title>
        <authorList>
            <person name="Li Y."/>
            <person name="Lu Z."/>
            <person name="Sun L."/>
            <person name="Ropp S."/>
            <person name="Kutish G.F."/>
            <person name="Rock D.L."/>
            <person name="Van Etten J.L."/>
        </authorList>
    </citation>
    <scope>NUCLEOTIDE SEQUENCE [LARGE SCALE GENOMIC DNA]</scope>
</reference>
<keyword evidence="1" id="KW-0812">Transmembrane</keyword>
<evidence type="ECO:0000313" key="3">
    <source>
        <dbReference type="Proteomes" id="UP000000862"/>
    </source>
</evidence>
<name>Q84581_PBCV1</name>